<reference evidence="1" key="1">
    <citation type="journal article" date="2015" name="Nature">
        <title>Complex archaea that bridge the gap between prokaryotes and eukaryotes.</title>
        <authorList>
            <person name="Spang A."/>
            <person name="Saw J.H."/>
            <person name="Jorgensen S.L."/>
            <person name="Zaremba-Niedzwiedzka K."/>
            <person name="Martijn J."/>
            <person name="Lind A.E."/>
            <person name="van Eijk R."/>
            <person name="Schleper C."/>
            <person name="Guy L."/>
            <person name="Ettema T.J."/>
        </authorList>
    </citation>
    <scope>NUCLEOTIDE SEQUENCE</scope>
</reference>
<evidence type="ECO:0000313" key="1">
    <source>
        <dbReference type="EMBL" id="KKN68791.1"/>
    </source>
</evidence>
<protein>
    <submittedName>
        <fullName evidence="1">Uncharacterized protein</fullName>
    </submittedName>
</protein>
<name>A0A0F9V5K1_9ZZZZ</name>
<comment type="caution">
    <text evidence="1">The sequence shown here is derived from an EMBL/GenBank/DDBJ whole genome shotgun (WGS) entry which is preliminary data.</text>
</comment>
<accession>A0A0F9V5K1</accession>
<dbReference type="AlphaFoldDB" id="A0A0F9V5K1"/>
<organism evidence="1">
    <name type="scientific">marine sediment metagenome</name>
    <dbReference type="NCBI Taxonomy" id="412755"/>
    <lineage>
        <taxon>unclassified sequences</taxon>
        <taxon>metagenomes</taxon>
        <taxon>ecological metagenomes</taxon>
    </lineage>
</organism>
<dbReference type="EMBL" id="LAZR01000440">
    <property type="protein sequence ID" value="KKN68791.1"/>
    <property type="molecule type" value="Genomic_DNA"/>
</dbReference>
<gene>
    <name evidence="1" type="ORF">LCGC14_0448110</name>
</gene>
<sequence length="68" mass="8095">MKKSEVKEKLDQVCPDGVCYFYGIPISNFNKHQLQNFIYLLISSMMARDETKIWHDNGFEYSVWKDSK</sequence>
<proteinExistence type="predicted"/>